<sequence>MKTYLLMFFLIAGILNAGCNKNNCDCAPPPPPLANTAWKMVNYSGGLAGVNVDLPPGQQHTLSFAFYEFTATTKPSGQQTSGRFSFEASLPGYQDALVIKFDKPVLTFGTGNMIVLKNRNDSLVLAHNVTDGLTYTFTRL</sequence>
<protein>
    <recommendedName>
        <fullName evidence="4">Lipocalin-like domain-containing protein</fullName>
    </recommendedName>
</protein>
<accession>A0ABS9KPW7</accession>
<reference evidence="2" key="1">
    <citation type="submission" date="2022-01" db="EMBL/GenBank/DDBJ databases">
        <authorList>
            <person name="Jo J.-H."/>
            <person name="Im W.-T."/>
        </authorList>
    </citation>
    <scope>NUCLEOTIDE SEQUENCE</scope>
    <source>
        <strain evidence="2">NA20</strain>
    </source>
</reference>
<dbReference type="RefSeq" id="WP_237870689.1">
    <property type="nucleotide sequence ID" value="NZ_JAKLTR010000004.1"/>
</dbReference>
<gene>
    <name evidence="2" type="ORF">LZZ85_08675</name>
</gene>
<dbReference type="Proteomes" id="UP001165367">
    <property type="component" value="Unassembled WGS sequence"/>
</dbReference>
<evidence type="ECO:0000313" key="3">
    <source>
        <dbReference type="Proteomes" id="UP001165367"/>
    </source>
</evidence>
<comment type="caution">
    <text evidence="2">The sequence shown here is derived from an EMBL/GenBank/DDBJ whole genome shotgun (WGS) entry which is preliminary data.</text>
</comment>
<evidence type="ECO:0000256" key="1">
    <source>
        <dbReference type="SAM" id="SignalP"/>
    </source>
</evidence>
<evidence type="ECO:0008006" key="4">
    <source>
        <dbReference type="Google" id="ProtNLM"/>
    </source>
</evidence>
<evidence type="ECO:0000313" key="2">
    <source>
        <dbReference type="EMBL" id="MCG2614354.1"/>
    </source>
</evidence>
<name>A0ABS9KPW7_9BACT</name>
<feature type="signal peptide" evidence="1">
    <location>
        <begin position="1"/>
        <end position="17"/>
    </location>
</feature>
<dbReference type="EMBL" id="JAKLTR010000004">
    <property type="protein sequence ID" value="MCG2614354.1"/>
    <property type="molecule type" value="Genomic_DNA"/>
</dbReference>
<feature type="chain" id="PRO_5045291242" description="Lipocalin-like domain-containing protein" evidence="1">
    <location>
        <begin position="18"/>
        <end position="140"/>
    </location>
</feature>
<keyword evidence="3" id="KW-1185">Reference proteome</keyword>
<organism evidence="2 3">
    <name type="scientific">Terrimonas ginsenosidimutans</name>
    <dbReference type="NCBI Taxonomy" id="2908004"/>
    <lineage>
        <taxon>Bacteria</taxon>
        <taxon>Pseudomonadati</taxon>
        <taxon>Bacteroidota</taxon>
        <taxon>Chitinophagia</taxon>
        <taxon>Chitinophagales</taxon>
        <taxon>Chitinophagaceae</taxon>
        <taxon>Terrimonas</taxon>
    </lineage>
</organism>
<keyword evidence="1" id="KW-0732">Signal</keyword>
<proteinExistence type="predicted"/>